<dbReference type="Proteomes" id="UP000198412">
    <property type="component" value="Unassembled WGS sequence"/>
</dbReference>
<feature type="signal peptide" evidence="1">
    <location>
        <begin position="1"/>
        <end position="19"/>
    </location>
</feature>
<accession>A0A238ZKR3</accession>
<dbReference type="Gene3D" id="3.10.450.50">
    <property type="match status" value="1"/>
</dbReference>
<dbReference type="InterPro" id="IPR032710">
    <property type="entry name" value="NTF2-like_dom_sf"/>
</dbReference>
<proteinExistence type="predicted"/>
<feature type="chain" id="PRO_5012127577" description="SnoaL-like domain-containing protein" evidence="1">
    <location>
        <begin position="20"/>
        <end position="153"/>
    </location>
</feature>
<name>A0A238ZKR3_9FLAO</name>
<keyword evidence="1" id="KW-0732">Signal</keyword>
<dbReference type="EMBL" id="FZNX01000007">
    <property type="protein sequence ID" value="SNR83651.1"/>
    <property type="molecule type" value="Genomic_DNA"/>
</dbReference>
<evidence type="ECO:0000313" key="2">
    <source>
        <dbReference type="EMBL" id="SNR83651.1"/>
    </source>
</evidence>
<keyword evidence="3" id="KW-1185">Reference proteome</keyword>
<organism evidence="2 3">
    <name type="scientific">Lutibacter flavus</name>
    <dbReference type="NCBI Taxonomy" id="691689"/>
    <lineage>
        <taxon>Bacteria</taxon>
        <taxon>Pseudomonadati</taxon>
        <taxon>Bacteroidota</taxon>
        <taxon>Flavobacteriia</taxon>
        <taxon>Flavobacteriales</taxon>
        <taxon>Flavobacteriaceae</taxon>
        <taxon>Lutibacter</taxon>
    </lineage>
</organism>
<evidence type="ECO:0000313" key="3">
    <source>
        <dbReference type="Proteomes" id="UP000198412"/>
    </source>
</evidence>
<dbReference type="SUPFAM" id="SSF54427">
    <property type="entry name" value="NTF2-like"/>
    <property type="match status" value="1"/>
</dbReference>
<evidence type="ECO:0008006" key="4">
    <source>
        <dbReference type="Google" id="ProtNLM"/>
    </source>
</evidence>
<reference evidence="3" key="1">
    <citation type="submission" date="2017-06" db="EMBL/GenBank/DDBJ databases">
        <authorList>
            <person name="Varghese N."/>
            <person name="Submissions S."/>
        </authorList>
    </citation>
    <scope>NUCLEOTIDE SEQUENCE [LARGE SCALE GENOMIC DNA]</scope>
    <source>
        <strain evidence="3">DSM 27993</strain>
    </source>
</reference>
<gene>
    <name evidence="2" type="ORF">SAMN04488111_3374</name>
</gene>
<evidence type="ECO:0000256" key="1">
    <source>
        <dbReference type="SAM" id="SignalP"/>
    </source>
</evidence>
<dbReference type="AlphaFoldDB" id="A0A238ZKR3"/>
<sequence>MLSKAIIPFIILFTLSISAQETDSQKLLKKTESFINAYNCKQQPNSDSKDVDRFLSFFADDFVDEHIKYNVIISSKEEFRKGLIDKLQNKVYYHQVSIDDIMIGKNAAFVKITIKAKVKPFHMDKIVEHTSSQIMSIEYDENGLITHLRRHHS</sequence>
<protein>
    <recommendedName>
        <fullName evidence="4">SnoaL-like domain-containing protein</fullName>
    </recommendedName>
</protein>